<name>A0A8T8T0S2_9BASI</name>
<dbReference type="EC" id="5.6.2.4" evidence="5"/>
<evidence type="ECO:0000256" key="6">
    <source>
        <dbReference type="SAM" id="MobiDB-lite"/>
    </source>
</evidence>
<evidence type="ECO:0000256" key="4">
    <source>
        <dbReference type="ARBA" id="ARBA00034617"/>
    </source>
</evidence>
<keyword evidence="2" id="KW-0238">DNA-binding</keyword>
<feature type="region of interest" description="Disordered" evidence="6">
    <location>
        <begin position="508"/>
        <end position="548"/>
    </location>
</feature>
<dbReference type="PROSITE" id="PS51194">
    <property type="entry name" value="HELICASE_CTER"/>
    <property type="match status" value="1"/>
</dbReference>
<evidence type="ECO:0000313" key="8">
    <source>
        <dbReference type="EMBL" id="KAE8251620.1"/>
    </source>
</evidence>
<dbReference type="PANTHER" id="PTHR13710">
    <property type="entry name" value="DNA HELICASE RECQ FAMILY MEMBER"/>
    <property type="match status" value="1"/>
</dbReference>
<dbReference type="GO" id="GO:0005694">
    <property type="term" value="C:chromosome"/>
    <property type="evidence" value="ECO:0007669"/>
    <property type="project" value="TreeGrafter"/>
</dbReference>
<accession>A0A8T8T0S2</accession>
<feature type="domain" description="Helicase C-terminal" evidence="7">
    <location>
        <begin position="97"/>
        <end position="282"/>
    </location>
</feature>
<dbReference type="Gene3D" id="3.40.50.300">
    <property type="entry name" value="P-loop containing nucleotide triphosphate hydrolases"/>
    <property type="match status" value="2"/>
</dbReference>
<dbReference type="InterPro" id="IPR027417">
    <property type="entry name" value="P-loop_NTPase"/>
</dbReference>
<dbReference type="Proteomes" id="UP000077521">
    <property type="component" value="Unassembled WGS sequence"/>
</dbReference>
<comment type="catalytic activity">
    <reaction evidence="4">
        <text>Couples ATP hydrolysis with the unwinding of duplex DNA by translocating in the 3'-5' direction.</text>
        <dbReference type="EC" id="5.6.2.4"/>
    </reaction>
</comment>
<evidence type="ECO:0000256" key="1">
    <source>
        <dbReference type="ARBA" id="ARBA00005446"/>
    </source>
</evidence>
<dbReference type="GO" id="GO:0003677">
    <property type="term" value="F:DNA binding"/>
    <property type="evidence" value="ECO:0007669"/>
    <property type="project" value="UniProtKB-KW"/>
</dbReference>
<evidence type="ECO:0000256" key="5">
    <source>
        <dbReference type="ARBA" id="ARBA00034808"/>
    </source>
</evidence>
<proteinExistence type="inferred from homology"/>
<dbReference type="AlphaFoldDB" id="A0A8T8T0S2"/>
<dbReference type="GO" id="GO:0009378">
    <property type="term" value="F:four-way junction helicase activity"/>
    <property type="evidence" value="ECO:0007669"/>
    <property type="project" value="TreeGrafter"/>
</dbReference>
<protein>
    <recommendedName>
        <fullName evidence="5">DNA 3'-5' helicase</fullName>
        <ecNumber evidence="5">5.6.2.4</ecNumber>
    </recommendedName>
</protein>
<dbReference type="Pfam" id="PF00271">
    <property type="entry name" value="Helicase_C"/>
    <property type="match status" value="1"/>
</dbReference>
<comment type="caution">
    <text evidence="8">The sequence shown here is derived from an EMBL/GenBank/DDBJ whole genome shotgun (WGS) entry which is preliminary data.</text>
</comment>
<dbReference type="GO" id="GO:0000724">
    <property type="term" value="P:double-strand break repair via homologous recombination"/>
    <property type="evidence" value="ECO:0007669"/>
    <property type="project" value="TreeGrafter"/>
</dbReference>
<evidence type="ECO:0000256" key="3">
    <source>
        <dbReference type="ARBA" id="ARBA00023235"/>
    </source>
</evidence>
<keyword evidence="9" id="KW-1185">Reference proteome</keyword>
<dbReference type="GO" id="GO:0005737">
    <property type="term" value="C:cytoplasm"/>
    <property type="evidence" value="ECO:0007669"/>
    <property type="project" value="TreeGrafter"/>
</dbReference>
<dbReference type="InterPro" id="IPR001650">
    <property type="entry name" value="Helicase_C-like"/>
</dbReference>
<keyword evidence="3" id="KW-0413">Isomerase</keyword>
<organism evidence="8 9">
    <name type="scientific">Tilletia indica</name>
    <dbReference type="NCBI Taxonomy" id="43049"/>
    <lineage>
        <taxon>Eukaryota</taxon>
        <taxon>Fungi</taxon>
        <taxon>Dikarya</taxon>
        <taxon>Basidiomycota</taxon>
        <taxon>Ustilaginomycotina</taxon>
        <taxon>Exobasidiomycetes</taxon>
        <taxon>Tilletiales</taxon>
        <taxon>Tilletiaceae</taxon>
        <taxon>Tilletia</taxon>
    </lineage>
</organism>
<reference evidence="8" key="2">
    <citation type="journal article" date="2019" name="IMA Fungus">
        <title>Genome sequencing and comparison of five Tilletia species to identify candidate genes for the detection of regulated species infecting wheat.</title>
        <authorList>
            <person name="Nguyen H.D.T."/>
            <person name="Sultana T."/>
            <person name="Kesanakurti P."/>
            <person name="Hambleton S."/>
        </authorList>
    </citation>
    <scope>NUCLEOTIDE SEQUENCE</scope>
    <source>
        <strain evidence="8">DAOMC 236416</strain>
    </source>
</reference>
<dbReference type="SMART" id="SM00490">
    <property type="entry name" value="HELICc"/>
    <property type="match status" value="1"/>
</dbReference>
<evidence type="ECO:0000259" key="7">
    <source>
        <dbReference type="PROSITE" id="PS51194"/>
    </source>
</evidence>
<evidence type="ECO:0000313" key="9">
    <source>
        <dbReference type="Proteomes" id="UP000077521"/>
    </source>
</evidence>
<comment type="similarity">
    <text evidence="1">Belongs to the helicase family. RecQ subfamily.</text>
</comment>
<evidence type="ECO:0000256" key="2">
    <source>
        <dbReference type="ARBA" id="ARBA00023125"/>
    </source>
</evidence>
<gene>
    <name evidence="8" type="ORF">A4X13_0g3911</name>
</gene>
<sequence>MSGIVVDEAHVVYDWGMAGRGSKSAFRPEYGKLAILRAKFGSHVPVLAVSATLCGPCLPAICSSLGFGRLPFFALDVGRQRDGSSYDIQQIHHPVDTYLDLAEFFSSDCSSAQQIPKTLIYVNTKREALDVAEALRTTLPSHLRSAIESLTASDSSYQKARVLSGLRSGQIRVVAATEALGMGIDLPDIDMVIQWRLPRDFKTLVQHFGRGARGENAHSRAILLCESWAMQVREFKMKHSKDLVHVEFPSKLFRERWERLDHELQMWLTATQCIKRATADLLALDFEDIATASKPHAQSTFGSTIIENGPIGLGPIAFNNDNRRFFWRQLRAESRLQLPSTSPACCITCDPTQLPSRSRSLPAPSCAVLKLQAPPIHVQTNHVRQDLGTLLFKCRTKAYLALVEADPYNWLSEGALIGDSLILALSAQASRILSYKASGAAVDAAYVRVLVAQQSGLTTSSTPYSISFDDLGKVIDGWAGNNLELALVSKLTPTGRIKKRKMVTMGSTTAMTGHSPCSEQPSSRHQASASVQQPRAPPPSDMPPGAIA</sequence>
<dbReference type="GO" id="GO:0043138">
    <property type="term" value="F:3'-5' DNA helicase activity"/>
    <property type="evidence" value="ECO:0007669"/>
    <property type="project" value="UniProtKB-EC"/>
</dbReference>
<dbReference type="EMBL" id="LWDF02000238">
    <property type="protein sequence ID" value="KAE8251620.1"/>
    <property type="molecule type" value="Genomic_DNA"/>
</dbReference>
<dbReference type="PANTHER" id="PTHR13710:SF105">
    <property type="entry name" value="ATP-DEPENDENT DNA HELICASE Q1"/>
    <property type="match status" value="1"/>
</dbReference>
<dbReference type="SUPFAM" id="SSF52540">
    <property type="entry name" value="P-loop containing nucleoside triphosphate hydrolases"/>
    <property type="match status" value="1"/>
</dbReference>
<feature type="compositionally biased region" description="Polar residues" evidence="6">
    <location>
        <begin position="508"/>
        <end position="533"/>
    </location>
</feature>
<reference evidence="8" key="1">
    <citation type="submission" date="2016-04" db="EMBL/GenBank/DDBJ databases">
        <authorList>
            <person name="Nguyen H.D."/>
            <person name="Samba Siva P."/>
            <person name="Cullis J."/>
            <person name="Levesque C.A."/>
            <person name="Hambleton S."/>
        </authorList>
    </citation>
    <scope>NUCLEOTIDE SEQUENCE</scope>
    <source>
        <strain evidence="8">DAOMC 236416</strain>
    </source>
</reference>